<reference evidence="2" key="1">
    <citation type="submission" date="2018-05" db="EMBL/GenBank/DDBJ databases">
        <authorList>
            <person name="Lanie J.A."/>
            <person name="Ng W.-L."/>
            <person name="Kazmierczak K.M."/>
            <person name="Andrzejewski T.M."/>
            <person name="Davidsen T.M."/>
            <person name="Wayne K.J."/>
            <person name="Tettelin H."/>
            <person name="Glass J.I."/>
            <person name="Rusch D."/>
            <person name="Podicherti R."/>
            <person name="Tsui H.-C.T."/>
            <person name="Winkler M.E."/>
        </authorList>
    </citation>
    <scope>NUCLEOTIDE SEQUENCE</scope>
</reference>
<sequence>MLTFGELSGIDEEILDFIEEVEEANMMDDFYEWIELEDLGLGEDFLIEKESVAKYTQRMRKMGRQAKIRNKRTSFKIKKKRSQLRRKTADKIRTSTRTRTQRQVIPHAIMKAKGAAGIRKRKMWKGMKAAIINRKMKPMRRQIIR</sequence>
<feature type="compositionally biased region" description="Basic residues" evidence="1">
    <location>
        <begin position="60"/>
        <end position="86"/>
    </location>
</feature>
<evidence type="ECO:0000256" key="1">
    <source>
        <dbReference type="SAM" id="MobiDB-lite"/>
    </source>
</evidence>
<dbReference type="AlphaFoldDB" id="A0A383BGN5"/>
<protein>
    <submittedName>
        <fullName evidence="2">Uncharacterized protein</fullName>
    </submittedName>
</protein>
<feature type="non-terminal residue" evidence="2">
    <location>
        <position position="145"/>
    </location>
</feature>
<name>A0A383BGN5_9ZZZZ</name>
<organism evidence="2">
    <name type="scientific">marine metagenome</name>
    <dbReference type="NCBI Taxonomy" id="408172"/>
    <lineage>
        <taxon>unclassified sequences</taxon>
        <taxon>metagenomes</taxon>
        <taxon>ecological metagenomes</taxon>
    </lineage>
</organism>
<dbReference type="EMBL" id="UINC01200203">
    <property type="protein sequence ID" value="SVE18981.1"/>
    <property type="molecule type" value="Genomic_DNA"/>
</dbReference>
<gene>
    <name evidence="2" type="ORF">METZ01_LOCUS471835</name>
</gene>
<feature type="region of interest" description="Disordered" evidence="1">
    <location>
        <begin position="60"/>
        <end position="101"/>
    </location>
</feature>
<proteinExistence type="predicted"/>
<accession>A0A383BGN5</accession>
<evidence type="ECO:0000313" key="2">
    <source>
        <dbReference type="EMBL" id="SVE18981.1"/>
    </source>
</evidence>